<keyword evidence="1" id="KW-0812">Transmembrane</keyword>
<feature type="transmembrane region" description="Helical" evidence="1">
    <location>
        <begin position="37"/>
        <end position="56"/>
    </location>
</feature>
<dbReference type="SUPFAM" id="SSF103473">
    <property type="entry name" value="MFS general substrate transporter"/>
    <property type="match status" value="1"/>
</dbReference>
<keyword evidence="1" id="KW-1133">Transmembrane helix</keyword>
<dbReference type="InterPro" id="IPR036259">
    <property type="entry name" value="MFS_trans_sf"/>
</dbReference>
<dbReference type="InterPro" id="IPR050327">
    <property type="entry name" value="Proton-linked_MCT"/>
</dbReference>
<dbReference type="PANTHER" id="PTHR11360">
    <property type="entry name" value="MONOCARBOXYLATE TRANSPORTER"/>
    <property type="match status" value="1"/>
</dbReference>
<feature type="transmembrane region" description="Helical" evidence="1">
    <location>
        <begin position="68"/>
        <end position="87"/>
    </location>
</feature>
<organism evidence="2 3">
    <name type="scientific">Holothuria leucospilota</name>
    <name type="common">Black long sea cucumber</name>
    <name type="synonym">Mertensiothuria leucospilota</name>
    <dbReference type="NCBI Taxonomy" id="206669"/>
    <lineage>
        <taxon>Eukaryota</taxon>
        <taxon>Metazoa</taxon>
        <taxon>Echinodermata</taxon>
        <taxon>Eleutherozoa</taxon>
        <taxon>Echinozoa</taxon>
        <taxon>Holothuroidea</taxon>
        <taxon>Aspidochirotacea</taxon>
        <taxon>Aspidochirotida</taxon>
        <taxon>Holothuriidae</taxon>
        <taxon>Holothuria</taxon>
    </lineage>
</organism>
<keyword evidence="3" id="KW-1185">Reference proteome</keyword>
<accession>A0A9Q0YEX9</accession>
<evidence type="ECO:0000313" key="3">
    <source>
        <dbReference type="Proteomes" id="UP001152320"/>
    </source>
</evidence>
<dbReference type="OrthoDB" id="5667at2759"/>
<feature type="transmembrane region" description="Helical" evidence="1">
    <location>
        <begin position="152"/>
        <end position="171"/>
    </location>
</feature>
<dbReference type="Proteomes" id="UP001152320">
    <property type="component" value="Chromosome 22"/>
</dbReference>
<feature type="transmembrane region" description="Helical" evidence="1">
    <location>
        <begin position="231"/>
        <end position="253"/>
    </location>
</feature>
<reference evidence="2" key="1">
    <citation type="submission" date="2021-10" db="EMBL/GenBank/DDBJ databases">
        <title>Tropical sea cucumber genome reveals ecological adaptation and Cuvierian tubules defense mechanism.</title>
        <authorList>
            <person name="Chen T."/>
        </authorList>
    </citation>
    <scope>NUCLEOTIDE SEQUENCE</scope>
    <source>
        <strain evidence="2">Nanhai2018</strain>
        <tissue evidence="2">Muscle</tissue>
    </source>
</reference>
<proteinExistence type="predicted"/>
<feature type="transmembrane region" description="Helical" evidence="1">
    <location>
        <begin position="177"/>
        <end position="200"/>
    </location>
</feature>
<comment type="caution">
    <text evidence="2">The sequence shown here is derived from an EMBL/GenBank/DDBJ whole genome shotgun (WGS) entry which is preliminary data.</text>
</comment>
<dbReference type="GO" id="GO:0008028">
    <property type="term" value="F:monocarboxylic acid transmembrane transporter activity"/>
    <property type="evidence" value="ECO:0007669"/>
    <property type="project" value="TreeGrafter"/>
</dbReference>
<evidence type="ECO:0000256" key="1">
    <source>
        <dbReference type="SAM" id="Phobius"/>
    </source>
</evidence>
<keyword evidence="1" id="KW-0472">Membrane</keyword>
<sequence>MRISQVLIFLSGFGFGLQSITSYLCLKEHFPENFSTFTSVTTLFHFVGMAILPSVLNWFKSEYGLKSALILLGGVMWNLVPCGAGTIPPKRTKDRAITEEEEEEMEVQGNELHDRLDDGKTEHFIKNWIPLLLPWYHHVNFRYMHIFSITGIYIYTSWIIFLVSLGTSLGLPTEQAVFLSSVGGIGGFSGKLLGAALFYLDKVNAEVCCLPFLLTSASMMATIFMKHYSMIATFTLISGFSQGLATTLLYGLIPHIVCSHHFPSAVSLVLVSEGVTIQLSGLFSGFLHDALGSTVYVFAFNAVLCAVIFPFMVPWSCNDQTVKKCKGT</sequence>
<feature type="transmembrane region" description="Helical" evidence="1">
    <location>
        <begin position="207"/>
        <end position="225"/>
    </location>
</feature>
<dbReference type="InterPro" id="IPR011701">
    <property type="entry name" value="MFS"/>
</dbReference>
<dbReference type="Gene3D" id="1.20.1250.20">
    <property type="entry name" value="MFS general substrate transporter like domains"/>
    <property type="match status" value="1"/>
</dbReference>
<dbReference type="EMBL" id="JAIZAY010000022">
    <property type="protein sequence ID" value="KAJ8021160.1"/>
    <property type="molecule type" value="Genomic_DNA"/>
</dbReference>
<dbReference type="Pfam" id="PF07690">
    <property type="entry name" value="MFS_1"/>
    <property type="match status" value="1"/>
</dbReference>
<feature type="transmembrane region" description="Helical" evidence="1">
    <location>
        <begin position="293"/>
        <end position="313"/>
    </location>
</feature>
<feature type="transmembrane region" description="Helical" evidence="1">
    <location>
        <begin position="6"/>
        <end position="25"/>
    </location>
</feature>
<protein>
    <submittedName>
        <fullName evidence="2">Monocarboxylate transporter 3</fullName>
    </submittedName>
</protein>
<evidence type="ECO:0000313" key="2">
    <source>
        <dbReference type="EMBL" id="KAJ8021160.1"/>
    </source>
</evidence>
<gene>
    <name evidence="2" type="ORF">HOLleu_40950</name>
</gene>
<name>A0A9Q0YEX9_HOLLE</name>
<dbReference type="AlphaFoldDB" id="A0A9Q0YEX9"/>
<dbReference type="PANTHER" id="PTHR11360:SF303">
    <property type="entry name" value="MAJOR FACILITATOR SUPERFAMILY (MFS) PROFILE DOMAIN-CONTAINING PROTEIN"/>
    <property type="match status" value="1"/>
</dbReference>